<accession>A0AAD8R1U5</accession>
<organism evidence="2 3">
    <name type="scientific">Lolium multiflorum</name>
    <name type="common">Italian ryegrass</name>
    <name type="synonym">Lolium perenne subsp. multiflorum</name>
    <dbReference type="NCBI Taxonomy" id="4521"/>
    <lineage>
        <taxon>Eukaryota</taxon>
        <taxon>Viridiplantae</taxon>
        <taxon>Streptophyta</taxon>
        <taxon>Embryophyta</taxon>
        <taxon>Tracheophyta</taxon>
        <taxon>Spermatophyta</taxon>
        <taxon>Magnoliopsida</taxon>
        <taxon>Liliopsida</taxon>
        <taxon>Poales</taxon>
        <taxon>Poaceae</taxon>
        <taxon>BOP clade</taxon>
        <taxon>Pooideae</taxon>
        <taxon>Poodae</taxon>
        <taxon>Poeae</taxon>
        <taxon>Poeae Chloroplast Group 2 (Poeae type)</taxon>
        <taxon>Loliodinae</taxon>
        <taxon>Loliinae</taxon>
        <taxon>Lolium</taxon>
    </lineage>
</organism>
<evidence type="ECO:0000313" key="3">
    <source>
        <dbReference type="Proteomes" id="UP001231189"/>
    </source>
</evidence>
<feature type="region of interest" description="Disordered" evidence="1">
    <location>
        <begin position="280"/>
        <end position="302"/>
    </location>
</feature>
<reference evidence="2" key="1">
    <citation type="submission" date="2023-07" db="EMBL/GenBank/DDBJ databases">
        <title>A chromosome-level genome assembly of Lolium multiflorum.</title>
        <authorList>
            <person name="Chen Y."/>
            <person name="Copetti D."/>
            <person name="Kolliker R."/>
            <person name="Studer B."/>
        </authorList>
    </citation>
    <scope>NUCLEOTIDE SEQUENCE</scope>
    <source>
        <strain evidence="2">02402/16</strain>
        <tissue evidence="2">Leaf</tissue>
    </source>
</reference>
<comment type="caution">
    <text evidence="2">The sequence shown here is derived from an EMBL/GenBank/DDBJ whole genome shotgun (WGS) entry which is preliminary data.</text>
</comment>
<evidence type="ECO:0000313" key="2">
    <source>
        <dbReference type="EMBL" id="KAK1613208.1"/>
    </source>
</evidence>
<keyword evidence="3" id="KW-1185">Reference proteome</keyword>
<dbReference type="Proteomes" id="UP001231189">
    <property type="component" value="Unassembled WGS sequence"/>
</dbReference>
<evidence type="ECO:0000256" key="1">
    <source>
        <dbReference type="SAM" id="MobiDB-lite"/>
    </source>
</evidence>
<feature type="region of interest" description="Disordered" evidence="1">
    <location>
        <begin position="56"/>
        <end position="91"/>
    </location>
</feature>
<protein>
    <recommendedName>
        <fullName evidence="4">CCHC-type domain-containing protein</fullName>
    </recommendedName>
</protein>
<gene>
    <name evidence="2" type="ORF">QYE76_036881</name>
</gene>
<sequence>MAFAHPTLKTRPPPPAWLNGRCHRCHEAGHWASICCEPLRCNNCRQVGQKAKCCTGRTAPRPPPVQVRNTEQTHGVVRPRPLQRPPPRPQLRPELLATADVQPSLAEQAMLLRSELRDCLARVECFLVRAGAALGTSPGAHEASPSTELEVGDEGLYGAFSPRAIPCPLQQPHVSSPSESEVIDPVMLMMPELKLQELCGESASPSSLMHLDMDSIEPSAVVSMPPSPKLSQSLALVDSKALFAKELCDLLSSLETAIPGSSKEIVHLLSRKDLGDKTKKVKEYLKRKSKKSSTTRKASAAA</sequence>
<evidence type="ECO:0008006" key="4">
    <source>
        <dbReference type="Google" id="ProtNLM"/>
    </source>
</evidence>
<dbReference type="EMBL" id="JAUUTY010000007">
    <property type="protein sequence ID" value="KAK1613208.1"/>
    <property type="molecule type" value="Genomic_DNA"/>
</dbReference>
<dbReference type="AlphaFoldDB" id="A0AAD8R1U5"/>
<proteinExistence type="predicted"/>
<name>A0AAD8R1U5_LOLMU</name>